<keyword evidence="3" id="KW-0053">Apoptosis</keyword>
<keyword evidence="7" id="KW-0325">Glycoprotein</keyword>
<evidence type="ECO:0000256" key="5">
    <source>
        <dbReference type="ARBA" id="ARBA00022737"/>
    </source>
</evidence>
<dbReference type="PANTHER" id="PTHR23097:SF181">
    <property type="entry name" value="CASPASE-8-LIKE"/>
    <property type="match status" value="1"/>
</dbReference>
<keyword evidence="12" id="KW-1185">Reference proteome</keyword>
<dbReference type="SUPFAM" id="SSF57586">
    <property type="entry name" value="TNF receptor-like"/>
    <property type="match status" value="2"/>
</dbReference>
<feature type="domain" description="TNFR-Cys" evidence="10">
    <location>
        <begin position="63"/>
        <end position="104"/>
    </location>
</feature>
<dbReference type="Gene3D" id="2.10.50.10">
    <property type="entry name" value="Tumor Necrosis Factor Receptor, subunit A, domain 2"/>
    <property type="match status" value="2"/>
</dbReference>
<evidence type="ECO:0000256" key="4">
    <source>
        <dbReference type="ARBA" id="ARBA00022729"/>
    </source>
</evidence>
<dbReference type="PROSITE" id="PS50050">
    <property type="entry name" value="TNFR_NGFR_2"/>
    <property type="match status" value="1"/>
</dbReference>
<proteinExistence type="predicted"/>
<keyword evidence="4 9" id="KW-0732">Signal</keyword>
<comment type="caution">
    <text evidence="8">Lacks conserved residue(s) required for the propagation of feature annotation.</text>
</comment>
<evidence type="ECO:0000256" key="9">
    <source>
        <dbReference type="SAM" id="SignalP"/>
    </source>
</evidence>
<comment type="subcellular location">
    <subcellularLocation>
        <location evidence="1">Secreted</location>
    </subcellularLocation>
</comment>
<accession>A0ABD1KRZ8</accession>
<feature type="signal peptide" evidence="9">
    <location>
        <begin position="1"/>
        <end position="24"/>
    </location>
</feature>
<evidence type="ECO:0000256" key="7">
    <source>
        <dbReference type="ARBA" id="ARBA00023180"/>
    </source>
</evidence>
<keyword evidence="6 8" id="KW-1015">Disulfide bond</keyword>
<evidence type="ECO:0000256" key="6">
    <source>
        <dbReference type="ARBA" id="ARBA00023157"/>
    </source>
</evidence>
<keyword evidence="2" id="KW-0964">Secreted</keyword>
<dbReference type="PANTHER" id="PTHR23097">
    <property type="entry name" value="TUMOR NECROSIS FACTOR RECEPTOR SUPERFAMILY MEMBER"/>
    <property type="match status" value="1"/>
</dbReference>
<dbReference type="Proteomes" id="UP001591681">
    <property type="component" value="Unassembled WGS sequence"/>
</dbReference>
<keyword evidence="5" id="KW-0677">Repeat</keyword>
<evidence type="ECO:0000256" key="2">
    <source>
        <dbReference type="ARBA" id="ARBA00022525"/>
    </source>
</evidence>
<dbReference type="GO" id="GO:0005576">
    <property type="term" value="C:extracellular region"/>
    <property type="evidence" value="ECO:0007669"/>
    <property type="project" value="UniProtKB-SubCell"/>
</dbReference>
<dbReference type="SMART" id="SM00208">
    <property type="entry name" value="TNFR"/>
    <property type="match status" value="4"/>
</dbReference>
<dbReference type="Pfam" id="PF21733">
    <property type="entry name" value="Death_3"/>
    <property type="match status" value="1"/>
</dbReference>
<comment type="caution">
    <text evidence="11">The sequence shown here is derived from an EMBL/GenBank/DDBJ whole genome shotgun (WGS) entry which is preliminary data.</text>
</comment>
<evidence type="ECO:0000313" key="12">
    <source>
        <dbReference type="Proteomes" id="UP001591681"/>
    </source>
</evidence>
<dbReference type="InterPro" id="IPR001368">
    <property type="entry name" value="TNFR/NGFR_Cys_rich_reg"/>
</dbReference>
<evidence type="ECO:0000256" key="1">
    <source>
        <dbReference type="ARBA" id="ARBA00004613"/>
    </source>
</evidence>
<evidence type="ECO:0000256" key="8">
    <source>
        <dbReference type="PROSITE-ProRule" id="PRU00206"/>
    </source>
</evidence>
<reference evidence="11 12" key="1">
    <citation type="submission" date="2024-09" db="EMBL/GenBank/DDBJ databases">
        <title>A chromosome-level genome assembly of Gray's grenadier anchovy, Coilia grayii.</title>
        <authorList>
            <person name="Fu Z."/>
        </authorList>
    </citation>
    <scope>NUCLEOTIDE SEQUENCE [LARGE SCALE GENOMIC DNA]</scope>
    <source>
        <strain evidence="11">G4</strain>
        <tissue evidence="11">Muscle</tissue>
    </source>
</reference>
<dbReference type="InterPro" id="IPR052459">
    <property type="entry name" value="TNFRSF_decoy_receptor"/>
</dbReference>
<feature type="chain" id="PRO_5044783340" description="TNFR-Cys domain-containing protein" evidence="9">
    <location>
        <begin position="25"/>
        <end position="298"/>
    </location>
</feature>
<protein>
    <recommendedName>
        <fullName evidence="10">TNFR-Cys domain-containing protein</fullName>
    </recommendedName>
</protein>
<gene>
    <name evidence="11" type="ORF">ACEWY4_003697</name>
</gene>
<evidence type="ECO:0000259" key="10">
    <source>
        <dbReference type="PROSITE" id="PS50050"/>
    </source>
</evidence>
<evidence type="ECO:0000256" key="3">
    <source>
        <dbReference type="ARBA" id="ARBA00022703"/>
    </source>
</evidence>
<organism evidence="11 12">
    <name type="scientific">Coilia grayii</name>
    <name type="common">Gray's grenadier anchovy</name>
    <dbReference type="NCBI Taxonomy" id="363190"/>
    <lineage>
        <taxon>Eukaryota</taxon>
        <taxon>Metazoa</taxon>
        <taxon>Chordata</taxon>
        <taxon>Craniata</taxon>
        <taxon>Vertebrata</taxon>
        <taxon>Euteleostomi</taxon>
        <taxon>Actinopterygii</taxon>
        <taxon>Neopterygii</taxon>
        <taxon>Teleostei</taxon>
        <taxon>Clupei</taxon>
        <taxon>Clupeiformes</taxon>
        <taxon>Clupeoidei</taxon>
        <taxon>Engraulidae</taxon>
        <taxon>Coilinae</taxon>
        <taxon>Coilia</taxon>
    </lineage>
</organism>
<name>A0ABD1KRZ8_9TELE</name>
<evidence type="ECO:0000313" key="11">
    <source>
        <dbReference type="EMBL" id="KAL2101936.1"/>
    </source>
</evidence>
<sequence length="298" mass="33633">MYPQPQHTLVLVVACASLVSTTSGLTFQHTDHASGRTLQCLRCGAGSYMKAFCTPHRQTLCSPCPTNHFTQFHNYLPKCLYCGTFCGEHQVVAKECSPVNDRVCECKEGYYMLADFCVKHRDCHPGQGVKQRGNALRNTVCEVCPPGTFSAEKSSTAACVSHTNCTDRGLRVALEGSGWHDNICMSCEDQKARGILAPLRRILSTFFSQKRLRQGKLRRLARQIMGLTVQQRQAGDNVSPSLEHARLLAIIERWAQSEPEARLRQLPHRLRREMYHTAMELEMKISDIDEQMRLCETE</sequence>
<feature type="disulfide bond" evidence="8">
    <location>
        <begin position="86"/>
        <end position="104"/>
    </location>
</feature>
<dbReference type="GO" id="GO:0006915">
    <property type="term" value="P:apoptotic process"/>
    <property type="evidence" value="ECO:0007669"/>
    <property type="project" value="UniProtKB-KW"/>
</dbReference>
<feature type="disulfide bond" evidence="8">
    <location>
        <begin position="64"/>
        <end position="79"/>
    </location>
</feature>
<dbReference type="InterPro" id="IPR048522">
    <property type="entry name" value="Death_3_fish"/>
</dbReference>
<dbReference type="EMBL" id="JBHFQA010000003">
    <property type="protein sequence ID" value="KAL2101936.1"/>
    <property type="molecule type" value="Genomic_DNA"/>
</dbReference>
<dbReference type="Pfam" id="PF00020">
    <property type="entry name" value="TNFR_c6"/>
    <property type="match status" value="3"/>
</dbReference>
<dbReference type="AlphaFoldDB" id="A0ABD1KRZ8"/>
<feature type="repeat" description="TNFR-Cys" evidence="8">
    <location>
        <begin position="63"/>
        <end position="104"/>
    </location>
</feature>